<reference evidence="2 3" key="1">
    <citation type="submission" date="2012-01" db="EMBL/GenBank/DDBJ databases">
        <title>The Genome Sequence of Treponema denticola SP33.</title>
        <authorList>
            <consortium name="The Broad Institute Genome Sequencing Platform"/>
            <person name="Earl A."/>
            <person name="Ward D."/>
            <person name="Feldgarden M."/>
            <person name="Gevers D."/>
            <person name="Blanton J.M."/>
            <person name="Fenno C.J."/>
            <person name="Baranova O.V."/>
            <person name="Mathney J."/>
            <person name="Dewhirst F.E."/>
            <person name="Izard J."/>
            <person name="Young S.K."/>
            <person name="Zeng Q."/>
            <person name="Gargeya S."/>
            <person name="Fitzgerald M."/>
            <person name="Haas B."/>
            <person name="Abouelleil A."/>
            <person name="Alvarado L."/>
            <person name="Arachchi H.M."/>
            <person name="Berlin A."/>
            <person name="Chapman S.B."/>
            <person name="Gearin G."/>
            <person name="Goldberg J."/>
            <person name="Griggs A."/>
            <person name="Gujja S."/>
            <person name="Hansen M."/>
            <person name="Heiman D."/>
            <person name="Howarth C."/>
            <person name="Larimer J."/>
            <person name="Lui A."/>
            <person name="MacDonald P.J.P."/>
            <person name="McCowen C."/>
            <person name="Montmayeur A."/>
            <person name="Murphy C."/>
            <person name="Neiman D."/>
            <person name="Pearson M."/>
            <person name="Priest M."/>
            <person name="Roberts A."/>
            <person name="Saif S."/>
            <person name="Shea T."/>
            <person name="Sisk P."/>
            <person name="Stolte C."/>
            <person name="Sykes S."/>
            <person name="Wortman J."/>
            <person name="Nusbaum C."/>
            <person name="Birren B."/>
        </authorList>
    </citation>
    <scope>NUCLEOTIDE SEQUENCE [LARGE SCALE GENOMIC DNA]</scope>
    <source>
        <strain evidence="2 3">SP33</strain>
    </source>
</reference>
<keyword evidence="1" id="KW-0812">Transmembrane</keyword>
<proteinExistence type="predicted"/>
<dbReference type="EMBL" id="AGDZ01000028">
    <property type="protein sequence ID" value="EMB21739.1"/>
    <property type="molecule type" value="Genomic_DNA"/>
</dbReference>
<dbReference type="HOGENOM" id="CLU_3206540_0_0_12"/>
<keyword evidence="1" id="KW-0472">Membrane</keyword>
<accession>M2BIC1</accession>
<feature type="transmembrane region" description="Helical" evidence="1">
    <location>
        <begin position="18"/>
        <end position="38"/>
    </location>
</feature>
<protein>
    <submittedName>
        <fullName evidence="2">Uncharacterized protein</fullName>
    </submittedName>
</protein>
<evidence type="ECO:0000256" key="1">
    <source>
        <dbReference type="SAM" id="Phobius"/>
    </source>
</evidence>
<dbReference type="AlphaFoldDB" id="M2BIC1"/>
<organism evidence="2 3">
    <name type="scientific">Treponema denticola SP33</name>
    <dbReference type="NCBI Taxonomy" id="999437"/>
    <lineage>
        <taxon>Bacteria</taxon>
        <taxon>Pseudomonadati</taxon>
        <taxon>Spirochaetota</taxon>
        <taxon>Spirochaetia</taxon>
        <taxon>Spirochaetales</taxon>
        <taxon>Treponemataceae</taxon>
        <taxon>Treponema</taxon>
    </lineage>
</organism>
<dbReference type="Proteomes" id="UP000016183">
    <property type="component" value="Unassembled WGS sequence"/>
</dbReference>
<evidence type="ECO:0000313" key="2">
    <source>
        <dbReference type="EMBL" id="EMB21739.1"/>
    </source>
</evidence>
<evidence type="ECO:0000313" key="3">
    <source>
        <dbReference type="Proteomes" id="UP000016183"/>
    </source>
</evidence>
<gene>
    <name evidence="2" type="ORF">HMPREF9733_02076</name>
</gene>
<name>M2BIC1_TREDN</name>
<dbReference type="PATRIC" id="fig|999437.3.peg.2140"/>
<keyword evidence="1" id="KW-1133">Transmembrane helix</keyword>
<sequence length="45" mass="5031">MIRGAPPLLRRKTLKNSFAVFVLAAVNSSLTIYTLTIYKTSVLDF</sequence>
<comment type="caution">
    <text evidence="2">The sequence shown here is derived from an EMBL/GenBank/DDBJ whole genome shotgun (WGS) entry which is preliminary data.</text>
</comment>